<gene>
    <name evidence="1" type="ORF">FRE64_11305</name>
</gene>
<dbReference type="OrthoDB" id="560781at2"/>
<accession>A0A5B8NQG7</accession>
<dbReference type="RefSeq" id="WP_146296278.1">
    <property type="nucleotide sequence ID" value="NZ_CP042326.1"/>
</dbReference>
<protein>
    <submittedName>
        <fullName evidence="1">Uncharacterized protein</fullName>
    </submittedName>
</protein>
<keyword evidence="2" id="KW-1185">Reference proteome</keyword>
<proteinExistence type="predicted"/>
<name>A0A5B8NQG7_9CHRO</name>
<sequence>MTYTFDIIGVTPIPKFVQFQHQFAKKPDRSKTYLGSYECSLDGLISATKMIPHKPNWDWDQVLEEIINFWVQSEESIQHWKKQLYTVREESLLVARVANSEALRQEFETLWQE</sequence>
<dbReference type="Proteomes" id="UP000318453">
    <property type="component" value="Chromosome"/>
</dbReference>
<organism evidence="1 2">
    <name type="scientific">Euhalothece natronophila Z-M001</name>
    <dbReference type="NCBI Taxonomy" id="522448"/>
    <lineage>
        <taxon>Bacteria</taxon>
        <taxon>Bacillati</taxon>
        <taxon>Cyanobacteriota</taxon>
        <taxon>Cyanophyceae</taxon>
        <taxon>Oscillatoriophycideae</taxon>
        <taxon>Chroococcales</taxon>
        <taxon>Halothecacae</taxon>
        <taxon>Halothece cluster</taxon>
        <taxon>Euhalothece</taxon>
    </lineage>
</organism>
<evidence type="ECO:0000313" key="1">
    <source>
        <dbReference type="EMBL" id="QDZ40489.1"/>
    </source>
</evidence>
<reference evidence="1" key="1">
    <citation type="submission" date="2019-08" db="EMBL/GenBank/DDBJ databases">
        <title>Carotenoids and Carotenoid Binding Proteins in the Halophilic Cyanobacterium Euhalothece sp. ZM00.</title>
        <authorList>
            <person name="Cho S.M."/>
            <person name="Song J.Y."/>
            <person name="Park Y.-I."/>
        </authorList>
    </citation>
    <scope>NUCLEOTIDE SEQUENCE [LARGE SCALE GENOMIC DNA]</scope>
    <source>
        <strain evidence="1">Z-M001</strain>
    </source>
</reference>
<dbReference type="AlphaFoldDB" id="A0A5B8NQG7"/>
<evidence type="ECO:0000313" key="2">
    <source>
        <dbReference type="Proteomes" id="UP000318453"/>
    </source>
</evidence>
<dbReference type="KEGG" id="enn:FRE64_11305"/>
<dbReference type="EMBL" id="CP042326">
    <property type="protein sequence ID" value="QDZ40489.1"/>
    <property type="molecule type" value="Genomic_DNA"/>
</dbReference>